<protein>
    <recommendedName>
        <fullName evidence="9">AAA+ ATPase domain-containing protein</fullName>
    </recommendedName>
</protein>
<dbReference type="InterPro" id="IPR029491">
    <property type="entry name" value="Helicase_HTH"/>
</dbReference>
<evidence type="ECO:0000256" key="6">
    <source>
        <dbReference type="ARBA" id="ARBA00023125"/>
    </source>
</evidence>
<keyword evidence="7" id="KW-0234">DNA repair</keyword>
<evidence type="ECO:0000256" key="1">
    <source>
        <dbReference type="ARBA" id="ARBA00022741"/>
    </source>
</evidence>
<name>A0A1F5S2G3_9BACT</name>
<dbReference type="Gene3D" id="1.10.10.1390">
    <property type="entry name" value="ATP-dependent DNA helicase RecQ"/>
    <property type="match status" value="1"/>
</dbReference>
<keyword evidence="8" id="KW-0413">Isomerase</keyword>
<dbReference type="EMBL" id="MFGA01000023">
    <property type="protein sequence ID" value="OGF20471.1"/>
    <property type="molecule type" value="Genomic_DNA"/>
</dbReference>
<evidence type="ECO:0000256" key="4">
    <source>
        <dbReference type="ARBA" id="ARBA00022806"/>
    </source>
</evidence>
<keyword evidence="2" id="KW-0227">DNA damage</keyword>
<comment type="caution">
    <text evidence="10">The sequence shown here is derived from an EMBL/GenBank/DDBJ whole genome shotgun (WGS) entry which is preliminary data.</text>
</comment>
<dbReference type="Pfam" id="PF21530">
    <property type="entry name" value="Pif1_2B_dom"/>
    <property type="match status" value="1"/>
</dbReference>
<dbReference type="PANTHER" id="PTHR47642">
    <property type="entry name" value="ATP-DEPENDENT DNA HELICASE"/>
    <property type="match status" value="1"/>
</dbReference>
<sequence>MTQQQALEILKLGHNVYLTGSAGSGKTFLLNKYIRHLRENDIEVAVTASTGIAATHLGGMTIHSWSGLGIRDVLSAQDYDKFLGKRRLVKRYERTKVLIIDEVSMLHAFRLDLLNQLCQAFRRSLEPFGGMQVVLCGDFFQLPPVTRGGGEADFVHKSEIWQKMNLKICYLDEQFRHSDTELTSLLDGIRSAKINDSVMEPLRNRFNKEIDGSIKPTRLYTHNVDVDAINSKELGHLPEKLLIYKMTSHGNQRLAELLSQNCLAPVELKLKIGAVVMFIRNDYQEGRYVNGTLGKIVDFNEEGFPIVRTLRGERIAARPQSWTIEEEGKVRAEIIQVPLRLAWAITIHKSQGMTLDAAEMDLSKCFVPGMGYVALSRVRGLAGLKLMGLNEMALRVNEEILELDKILIELSREAASLLAKIDTQEKIERQENLVSKIAEKKEPDISTYEKTKLLVLEKLPIAEISQRRGLKENTVMAHLEKIASLEDRSIFDYLKSTIKGDRLEEIRVVFGQVGDSKLSPVKEILGDDYSYEEIRLARLFLD</sequence>
<keyword evidence="1" id="KW-0547">Nucleotide-binding</keyword>
<dbReference type="SUPFAM" id="SSF52540">
    <property type="entry name" value="P-loop containing nucleoside triphosphate hydrolases"/>
    <property type="match status" value="2"/>
</dbReference>
<dbReference type="AlphaFoldDB" id="A0A1F5S2G3"/>
<dbReference type="Pfam" id="PF14493">
    <property type="entry name" value="HTH_40"/>
    <property type="match status" value="1"/>
</dbReference>
<dbReference type="CDD" id="cd18809">
    <property type="entry name" value="SF1_C_RecD"/>
    <property type="match status" value="1"/>
</dbReference>
<proteinExistence type="predicted"/>
<evidence type="ECO:0000256" key="5">
    <source>
        <dbReference type="ARBA" id="ARBA00022840"/>
    </source>
</evidence>
<dbReference type="InterPro" id="IPR051055">
    <property type="entry name" value="PIF1_helicase"/>
</dbReference>
<keyword evidence="3" id="KW-0378">Hydrolase</keyword>
<reference evidence="10 11" key="1">
    <citation type="journal article" date="2016" name="Nat. Commun.">
        <title>Thousands of microbial genomes shed light on interconnected biogeochemical processes in an aquifer system.</title>
        <authorList>
            <person name="Anantharaman K."/>
            <person name="Brown C.T."/>
            <person name="Hug L.A."/>
            <person name="Sharon I."/>
            <person name="Castelle C.J."/>
            <person name="Probst A.J."/>
            <person name="Thomas B.C."/>
            <person name="Singh A."/>
            <person name="Wilkins M.J."/>
            <person name="Karaoz U."/>
            <person name="Brodie E.L."/>
            <person name="Williams K.H."/>
            <person name="Hubbard S.S."/>
            <person name="Banfield J.F."/>
        </authorList>
    </citation>
    <scope>NUCLEOTIDE SEQUENCE [LARGE SCALE GENOMIC DNA]</scope>
</reference>
<organism evidence="10 11">
    <name type="scientific">Candidatus Falkowbacteria bacterium RIFOXYA2_FULL_38_12</name>
    <dbReference type="NCBI Taxonomy" id="1797993"/>
    <lineage>
        <taxon>Bacteria</taxon>
        <taxon>Candidatus Falkowiibacteriota</taxon>
    </lineage>
</organism>
<dbReference type="Pfam" id="PF05970">
    <property type="entry name" value="PIF1"/>
    <property type="match status" value="1"/>
</dbReference>
<evidence type="ECO:0000256" key="7">
    <source>
        <dbReference type="ARBA" id="ARBA00023204"/>
    </source>
</evidence>
<feature type="domain" description="AAA+ ATPase" evidence="9">
    <location>
        <begin position="12"/>
        <end position="247"/>
    </location>
</feature>
<dbReference type="InterPro" id="IPR027417">
    <property type="entry name" value="P-loop_NTPase"/>
</dbReference>
<evidence type="ECO:0000256" key="8">
    <source>
        <dbReference type="ARBA" id="ARBA00023235"/>
    </source>
</evidence>
<evidence type="ECO:0000256" key="3">
    <source>
        <dbReference type="ARBA" id="ARBA00022801"/>
    </source>
</evidence>
<accession>A0A1F5S2G3</accession>
<dbReference type="PANTHER" id="PTHR47642:SF5">
    <property type="entry name" value="ATP-DEPENDENT DNA HELICASE"/>
    <property type="match status" value="1"/>
</dbReference>
<evidence type="ECO:0000313" key="11">
    <source>
        <dbReference type="Proteomes" id="UP000177407"/>
    </source>
</evidence>
<dbReference type="CDD" id="cd18037">
    <property type="entry name" value="DEXSc_Pif1_like"/>
    <property type="match status" value="1"/>
</dbReference>
<evidence type="ECO:0000256" key="2">
    <source>
        <dbReference type="ARBA" id="ARBA00022763"/>
    </source>
</evidence>
<dbReference type="SMART" id="SM00382">
    <property type="entry name" value="AAA"/>
    <property type="match status" value="1"/>
</dbReference>
<evidence type="ECO:0000313" key="10">
    <source>
        <dbReference type="EMBL" id="OGF20471.1"/>
    </source>
</evidence>
<dbReference type="GO" id="GO:0006281">
    <property type="term" value="P:DNA repair"/>
    <property type="evidence" value="ECO:0007669"/>
    <property type="project" value="InterPro"/>
</dbReference>
<dbReference type="Proteomes" id="UP000177407">
    <property type="component" value="Unassembled WGS sequence"/>
</dbReference>
<gene>
    <name evidence="10" type="ORF">A2257_03860</name>
</gene>
<keyword evidence="4" id="KW-0347">Helicase</keyword>
<dbReference type="GO" id="GO:0000723">
    <property type="term" value="P:telomere maintenance"/>
    <property type="evidence" value="ECO:0007669"/>
    <property type="project" value="InterPro"/>
</dbReference>
<dbReference type="GO" id="GO:0003678">
    <property type="term" value="F:DNA helicase activity"/>
    <property type="evidence" value="ECO:0007669"/>
    <property type="project" value="InterPro"/>
</dbReference>
<dbReference type="InterPro" id="IPR003593">
    <property type="entry name" value="AAA+_ATPase"/>
</dbReference>
<keyword evidence="6" id="KW-0238">DNA-binding</keyword>
<evidence type="ECO:0000259" key="9">
    <source>
        <dbReference type="SMART" id="SM00382"/>
    </source>
</evidence>
<dbReference type="Gene3D" id="3.40.50.300">
    <property type="entry name" value="P-loop containing nucleotide triphosphate hydrolases"/>
    <property type="match status" value="1"/>
</dbReference>
<dbReference type="InterPro" id="IPR049163">
    <property type="entry name" value="Pif1-like_2B_dom"/>
</dbReference>
<keyword evidence="5" id="KW-0067">ATP-binding</keyword>
<dbReference type="InterPro" id="IPR010285">
    <property type="entry name" value="DNA_helicase_pif1-like_DEAD"/>
</dbReference>